<evidence type="ECO:0000256" key="2">
    <source>
        <dbReference type="RuleBase" id="RU364116"/>
    </source>
</evidence>
<dbReference type="SUPFAM" id="SSF102114">
    <property type="entry name" value="Radical SAM enzymes"/>
    <property type="match status" value="1"/>
</dbReference>
<dbReference type="InterPro" id="IPR006638">
    <property type="entry name" value="Elp3/MiaA/NifB-like_rSAM"/>
</dbReference>
<dbReference type="SFLD" id="SFLDF00562">
    <property type="entry name" value="HemN-like__clustered_with_heat"/>
    <property type="match status" value="1"/>
</dbReference>
<dbReference type="PANTHER" id="PTHR13932">
    <property type="entry name" value="COPROPORPHYRINIGEN III OXIDASE"/>
    <property type="match status" value="1"/>
</dbReference>
<proteinExistence type="inferred from homology"/>
<protein>
    <recommendedName>
        <fullName evidence="2">Heme chaperone HemW</fullName>
    </recommendedName>
</protein>
<keyword evidence="2" id="KW-0349">Heme</keyword>
<dbReference type="InterPro" id="IPR058240">
    <property type="entry name" value="rSAM_sf"/>
</dbReference>
<keyword evidence="2" id="KW-0479">Metal-binding</keyword>
<keyword evidence="2" id="KW-0963">Cytoplasm</keyword>
<dbReference type="RefSeq" id="WP_158274734.1">
    <property type="nucleotide sequence ID" value="NZ_JAMHJO010000010.1"/>
</dbReference>
<dbReference type="SMART" id="SM00729">
    <property type="entry name" value="Elp3"/>
    <property type="match status" value="1"/>
</dbReference>
<dbReference type="Gene3D" id="3.80.30.20">
    <property type="entry name" value="tm_1862 like domain"/>
    <property type="match status" value="1"/>
</dbReference>
<comment type="function">
    <text evidence="2">Probably acts as a heme chaperone, transferring heme to an unknown acceptor. Binds one molecule of heme per monomer, possibly covalently. Binds 1 [4Fe-4S] cluster. The cluster is coordinated with 3 cysteines and an exchangeable S-adenosyl-L-methionine.</text>
</comment>
<dbReference type="InterPro" id="IPR007197">
    <property type="entry name" value="rSAM"/>
</dbReference>
<dbReference type="SFLD" id="SFLDS00029">
    <property type="entry name" value="Radical_SAM"/>
    <property type="match status" value="1"/>
</dbReference>
<dbReference type="GO" id="GO:0004109">
    <property type="term" value="F:coproporphyrinogen oxidase activity"/>
    <property type="evidence" value="ECO:0007669"/>
    <property type="project" value="InterPro"/>
</dbReference>
<dbReference type="InterPro" id="IPR023404">
    <property type="entry name" value="rSAM_horseshoe"/>
</dbReference>
<dbReference type="InterPro" id="IPR004559">
    <property type="entry name" value="HemW-like"/>
</dbReference>
<sequence length="376" mass="44985">MNSNDLALYFHIPFCKSKCLYCDYPSTTNISMQKEYFNCLKKEILLRKNFLLKNSIKTVYFGGGTPNYVKSFYIKEVMDFLKDNFLGTFEEITMEMNPGILNEKDLEVYKSAGINRISLGVQSVDKNILKLVNRPYYPETISDNIYLLRNFFDNISFDFIMGLPEDNLNVVKSNLNFIKLHRPEHISYYVYDSDHDSLLEKMKQKFLMPEDDFFDEGLDFIYSKLNEFDYKRYEISSWAIFDKESYHNKFYWRNLNYIGFGISAGGYYNRNRYVNEKNISRYMNKLNSEELPEEYSVKNSFFDDFKETLFMGLRLFEGIDLRELKKRYECIDVDKYIDYLIGNFSAFFDKNEKLKLNENGFNHSRYVFLKIVEMEE</sequence>
<dbReference type="Proteomes" id="UP000245921">
    <property type="component" value="Unassembled WGS sequence"/>
</dbReference>
<evidence type="ECO:0000313" key="4">
    <source>
        <dbReference type="EMBL" id="PWJ96612.1"/>
    </source>
</evidence>
<organism evidence="4 5">
    <name type="scientific">Oceanotoga teriensis</name>
    <dbReference type="NCBI Taxonomy" id="515440"/>
    <lineage>
        <taxon>Bacteria</taxon>
        <taxon>Thermotogati</taxon>
        <taxon>Thermotogota</taxon>
        <taxon>Thermotogae</taxon>
        <taxon>Petrotogales</taxon>
        <taxon>Petrotogaceae</taxon>
        <taxon>Oceanotoga</taxon>
    </lineage>
</organism>
<dbReference type="AlphaFoldDB" id="A0AA45C940"/>
<evidence type="ECO:0000256" key="1">
    <source>
        <dbReference type="ARBA" id="ARBA00006100"/>
    </source>
</evidence>
<comment type="similarity">
    <text evidence="1">Belongs to the anaerobic coproporphyrinogen-III oxidase family. HemW subfamily.</text>
</comment>
<feature type="domain" description="Radical SAM core" evidence="3">
    <location>
        <begin position="1"/>
        <end position="229"/>
    </location>
</feature>
<keyword evidence="5" id="KW-1185">Reference proteome</keyword>
<dbReference type="GO" id="GO:0051539">
    <property type="term" value="F:4 iron, 4 sulfur cluster binding"/>
    <property type="evidence" value="ECO:0007669"/>
    <property type="project" value="UniProtKB-UniRule"/>
</dbReference>
<keyword evidence="2" id="KW-0411">Iron-sulfur</keyword>
<keyword evidence="2" id="KW-0408">Iron</keyword>
<dbReference type="GO" id="GO:0046872">
    <property type="term" value="F:metal ion binding"/>
    <property type="evidence" value="ECO:0007669"/>
    <property type="project" value="UniProtKB-UniRule"/>
</dbReference>
<dbReference type="GO" id="GO:0005737">
    <property type="term" value="C:cytoplasm"/>
    <property type="evidence" value="ECO:0007669"/>
    <property type="project" value="UniProtKB-SubCell"/>
</dbReference>
<dbReference type="PROSITE" id="PS51918">
    <property type="entry name" value="RADICAL_SAM"/>
    <property type="match status" value="1"/>
</dbReference>
<keyword evidence="2" id="KW-0143">Chaperone</keyword>
<dbReference type="PANTHER" id="PTHR13932:SF5">
    <property type="entry name" value="RADICAL S-ADENOSYL METHIONINE DOMAIN-CONTAINING PROTEIN 1, MITOCHONDRIAL"/>
    <property type="match status" value="1"/>
</dbReference>
<keyword evidence="2" id="KW-0949">S-adenosyl-L-methionine</keyword>
<gene>
    <name evidence="4" type="ORF">C7380_101186</name>
</gene>
<name>A0AA45C940_9BACT</name>
<comment type="subcellular location">
    <subcellularLocation>
        <location evidence="2">Cytoplasm</location>
    </subcellularLocation>
</comment>
<evidence type="ECO:0000259" key="3">
    <source>
        <dbReference type="PROSITE" id="PS51918"/>
    </source>
</evidence>
<dbReference type="SFLD" id="SFLDG01065">
    <property type="entry name" value="anaerobic_coproporphyrinogen-I"/>
    <property type="match status" value="1"/>
</dbReference>
<dbReference type="Pfam" id="PF04055">
    <property type="entry name" value="Radical_SAM"/>
    <property type="match status" value="1"/>
</dbReference>
<reference evidence="4 5" key="1">
    <citation type="submission" date="2018-05" db="EMBL/GenBank/DDBJ databases">
        <title>Genomic Encyclopedia of Type Strains, Phase IV (KMG-IV): sequencing the most valuable type-strain genomes for metagenomic binning, comparative biology and taxonomic classification.</title>
        <authorList>
            <person name="Goeker M."/>
        </authorList>
    </citation>
    <scope>NUCLEOTIDE SEQUENCE [LARGE SCALE GENOMIC DNA]</scope>
    <source>
        <strain evidence="4 5">DSM 24906</strain>
    </source>
</reference>
<evidence type="ECO:0000313" key="5">
    <source>
        <dbReference type="Proteomes" id="UP000245921"/>
    </source>
</evidence>
<comment type="caution">
    <text evidence="4">The sequence shown here is derived from an EMBL/GenBank/DDBJ whole genome shotgun (WGS) entry which is preliminary data.</text>
</comment>
<dbReference type="EMBL" id="QGGI01000001">
    <property type="protein sequence ID" value="PWJ96612.1"/>
    <property type="molecule type" value="Genomic_DNA"/>
</dbReference>
<dbReference type="SFLD" id="SFLDG01082">
    <property type="entry name" value="B12-binding_domain_containing"/>
    <property type="match status" value="1"/>
</dbReference>
<keyword evidence="2" id="KW-0004">4Fe-4S</keyword>
<dbReference type="GO" id="GO:0006779">
    <property type="term" value="P:porphyrin-containing compound biosynthetic process"/>
    <property type="evidence" value="ECO:0007669"/>
    <property type="project" value="InterPro"/>
</dbReference>
<dbReference type="InterPro" id="IPR034505">
    <property type="entry name" value="Coproporphyrinogen-III_oxidase"/>
</dbReference>
<dbReference type="NCBIfam" id="TIGR00539">
    <property type="entry name" value="hemN_rel"/>
    <property type="match status" value="1"/>
</dbReference>
<accession>A0AA45C940</accession>